<dbReference type="AlphaFoldDB" id="A0A6A9UX89"/>
<sequence>MQITHLGHSAVLVESGGTRLLVDPGAFSDGWHGLVDLDAVLITHLHPDHVDPARVPALLAANPEARVVVEPGVPEAVDLGVAEERVTRLAAGDAVDLGAVGVEAVGGDHAVIHRDIPMVGNIGLVLRSEGEPTLFHPGDSLAAVPTGVDVLAVPTQAPWAAMKEHVDFIRAVGAARAFPIHDRLVNEIGRSMVVGRFSELTDTEVLDLADGRPRTL</sequence>
<dbReference type="InterPro" id="IPR001279">
    <property type="entry name" value="Metallo-B-lactamas"/>
</dbReference>
<dbReference type="EMBL" id="WPCU01000010">
    <property type="protein sequence ID" value="MVA77331.1"/>
    <property type="molecule type" value="Genomic_DNA"/>
</dbReference>
<evidence type="ECO:0000313" key="2">
    <source>
        <dbReference type="EMBL" id="MVA77331.1"/>
    </source>
</evidence>
<comment type="caution">
    <text evidence="2">The sequence shown here is derived from an EMBL/GenBank/DDBJ whole genome shotgun (WGS) entry which is preliminary data.</text>
</comment>
<dbReference type="InterPro" id="IPR050114">
    <property type="entry name" value="UPF0173_UPF0282_UlaG_hydrolase"/>
</dbReference>
<dbReference type="SUPFAM" id="SSF56281">
    <property type="entry name" value="Metallo-hydrolase/oxidoreductase"/>
    <property type="match status" value="1"/>
</dbReference>
<protein>
    <submittedName>
        <fullName evidence="2">MBL fold metallo-hydrolase</fullName>
    </submittedName>
</protein>
<gene>
    <name evidence="2" type="ORF">GC722_15065</name>
</gene>
<keyword evidence="2" id="KW-0378">Hydrolase</keyword>
<dbReference type="RefSeq" id="WP_156611496.1">
    <property type="nucleotide sequence ID" value="NZ_WPCU01000010.1"/>
</dbReference>
<name>A0A6A9UX89_9ACTN</name>
<accession>A0A6A9UX89</accession>
<evidence type="ECO:0000313" key="3">
    <source>
        <dbReference type="Proteomes" id="UP000435304"/>
    </source>
</evidence>
<feature type="domain" description="Metallo-beta-lactamase" evidence="1">
    <location>
        <begin position="7"/>
        <end position="181"/>
    </location>
</feature>
<dbReference type="GO" id="GO:0016787">
    <property type="term" value="F:hydrolase activity"/>
    <property type="evidence" value="ECO:0007669"/>
    <property type="project" value="UniProtKB-KW"/>
</dbReference>
<dbReference type="PANTHER" id="PTHR43546">
    <property type="entry name" value="UPF0173 METAL-DEPENDENT HYDROLASE MJ1163-RELATED"/>
    <property type="match status" value="1"/>
</dbReference>
<organism evidence="2 3">
    <name type="scientific">Auraticoccus cholistanensis</name>
    <dbReference type="NCBI Taxonomy" id="2656650"/>
    <lineage>
        <taxon>Bacteria</taxon>
        <taxon>Bacillati</taxon>
        <taxon>Actinomycetota</taxon>
        <taxon>Actinomycetes</taxon>
        <taxon>Propionibacteriales</taxon>
        <taxon>Propionibacteriaceae</taxon>
        <taxon>Auraticoccus</taxon>
    </lineage>
</organism>
<keyword evidence="3" id="KW-1185">Reference proteome</keyword>
<dbReference type="SMART" id="SM00849">
    <property type="entry name" value="Lactamase_B"/>
    <property type="match status" value="1"/>
</dbReference>
<evidence type="ECO:0000259" key="1">
    <source>
        <dbReference type="SMART" id="SM00849"/>
    </source>
</evidence>
<dbReference type="Proteomes" id="UP000435304">
    <property type="component" value="Unassembled WGS sequence"/>
</dbReference>
<dbReference type="Gene3D" id="3.60.15.10">
    <property type="entry name" value="Ribonuclease Z/Hydroxyacylglutathione hydrolase-like"/>
    <property type="match status" value="1"/>
</dbReference>
<dbReference type="InterPro" id="IPR036866">
    <property type="entry name" value="RibonucZ/Hydroxyglut_hydro"/>
</dbReference>
<dbReference type="Pfam" id="PF13483">
    <property type="entry name" value="Lactamase_B_3"/>
    <property type="match status" value="1"/>
</dbReference>
<proteinExistence type="predicted"/>
<reference evidence="2 3" key="1">
    <citation type="submission" date="2019-12" db="EMBL/GenBank/DDBJ databases">
        <title>Auraticoccus cholistani sp. nov., an actinomycete isolated from soil of Cholistan desert.</title>
        <authorList>
            <person name="Cheema M.T."/>
        </authorList>
    </citation>
    <scope>NUCLEOTIDE SEQUENCE [LARGE SCALE GENOMIC DNA]</scope>
    <source>
        <strain evidence="2 3">F435</strain>
    </source>
</reference>
<dbReference type="PANTHER" id="PTHR43546:SF3">
    <property type="entry name" value="UPF0173 METAL-DEPENDENT HYDROLASE MJ1163"/>
    <property type="match status" value="1"/>
</dbReference>